<evidence type="ECO:0000256" key="5">
    <source>
        <dbReference type="ARBA" id="ARBA00022723"/>
    </source>
</evidence>
<name>A0ABD3NYU4_9STRA</name>
<feature type="compositionally biased region" description="Basic and acidic residues" evidence="11">
    <location>
        <begin position="345"/>
        <end position="354"/>
    </location>
</feature>
<dbReference type="InterPro" id="IPR045054">
    <property type="entry name" value="P4HA-like"/>
</dbReference>
<protein>
    <recommendedName>
        <fullName evidence="17">Procollagen-proline 4-dioxygenase</fullName>
    </recommendedName>
</protein>
<keyword evidence="10" id="KW-0472">Membrane</keyword>
<keyword evidence="9" id="KW-0408">Iron</keyword>
<dbReference type="PROSITE" id="PS51670">
    <property type="entry name" value="SHKT"/>
    <property type="match status" value="2"/>
</dbReference>
<evidence type="ECO:0000313" key="15">
    <source>
        <dbReference type="EMBL" id="KAL3780752.1"/>
    </source>
</evidence>
<dbReference type="Proteomes" id="UP001530315">
    <property type="component" value="Unassembled WGS sequence"/>
</dbReference>
<dbReference type="Pfam" id="PF01549">
    <property type="entry name" value="ShK"/>
    <property type="match status" value="2"/>
</dbReference>
<keyword evidence="6" id="KW-0223">Dioxygenase</keyword>
<dbReference type="PROSITE" id="PS51471">
    <property type="entry name" value="FE2OG_OXY"/>
    <property type="match status" value="1"/>
</dbReference>
<keyword evidence="7" id="KW-1133">Transmembrane helix</keyword>
<evidence type="ECO:0000313" key="16">
    <source>
        <dbReference type="Proteomes" id="UP001530315"/>
    </source>
</evidence>
<evidence type="ECO:0000259" key="14">
    <source>
        <dbReference type="PROSITE" id="PS51670"/>
    </source>
</evidence>
<evidence type="ECO:0000256" key="10">
    <source>
        <dbReference type="ARBA" id="ARBA00023136"/>
    </source>
</evidence>
<proteinExistence type="predicted"/>
<comment type="cofactor">
    <cofactor evidence="1">
        <name>L-ascorbate</name>
        <dbReference type="ChEBI" id="CHEBI:38290"/>
    </cofactor>
</comment>
<evidence type="ECO:0000256" key="3">
    <source>
        <dbReference type="ARBA" id="ARBA00004308"/>
    </source>
</evidence>
<evidence type="ECO:0000256" key="2">
    <source>
        <dbReference type="ARBA" id="ARBA00004167"/>
    </source>
</evidence>
<evidence type="ECO:0000256" key="6">
    <source>
        <dbReference type="ARBA" id="ARBA00022964"/>
    </source>
</evidence>
<dbReference type="InterPro" id="IPR044862">
    <property type="entry name" value="Pro_4_hyd_alph_FE2OG_OXY"/>
</dbReference>
<evidence type="ECO:0008006" key="17">
    <source>
        <dbReference type="Google" id="ProtNLM"/>
    </source>
</evidence>
<dbReference type="PANTHER" id="PTHR10869">
    <property type="entry name" value="PROLYL 4-HYDROXYLASE ALPHA SUBUNIT"/>
    <property type="match status" value="1"/>
</dbReference>
<dbReference type="Pfam" id="PF13640">
    <property type="entry name" value="2OG-FeII_Oxy_3"/>
    <property type="match status" value="1"/>
</dbReference>
<feature type="domain" description="Fe2OG dioxygenase" evidence="13">
    <location>
        <begin position="391"/>
        <end position="496"/>
    </location>
</feature>
<dbReference type="Gene3D" id="2.60.120.620">
    <property type="entry name" value="q2cbj1_9rhob like domain"/>
    <property type="match status" value="1"/>
</dbReference>
<dbReference type="GO" id="GO:0016020">
    <property type="term" value="C:membrane"/>
    <property type="evidence" value="ECO:0007669"/>
    <property type="project" value="UniProtKB-SubCell"/>
</dbReference>
<keyword evidence="8" id="KW-0560">Oxidoreductase</keyword>
<feature type="domain" description="ShKT" evidence="14">
    <location>
        <begin position="187"/>
        <end position="221"/>
    </location>
</feature>
<feature type="chain" id="PRO_5044885621" description="Procollagen-proline 4-dioxygenase" evidence="12">
    <location>
        <begin position="26"/>
        <end position="508"/>
    </location>
</feature>
<dbReference type="FunFam" id="2.60.120.620:FF:000031">
    <property type="entry name" value="Predicted protein"/>
    <property type="match status" value="1"/>
</dbReference>
<organism evidence="15 16">
    <name type="scientific">Stephanodiscus triporus</name>
    <dbReference type="NCBI Taxonomy" id="2934178"/>
    <lineage>
        <taxon>Eukaryota</taxon>
        <taxon>Sar</taxon>
        <taxon>Stramenopiles</taxon>
        <taxon>Ochrophyta</taxon>
        <taxon>Bacillariophyta</taxon>
        <taxon>Coscinodiscophyceae</taxon>
        <taxon>Thalassiosirophycidae</taxon>
        <taxon>Stephanodiscales</taxon>
        <taxon>Stephanodiscaceae</taxon>
        <taxon>Stephanodiscus</taxon>
    </lineage>
</organism>
<feature type="region of interest" description="Disordered" evidence="11">
    <location>
        <begin position="341"/>
        <end position="361"/>
    </location>
</feature>
<evidence type="ECO:0000256" key="4">
    <source>
        <dbReference type="ARBA" id="ARBA00022692"/>
    </source>
</evidence>
<dbReference type="EMBL" id="JALLAZ020001098">
    <property type="protein sequence ID" value="KAL3780752.1"/>
    <property type="molecule type" value="Genomic_DNA"/>
</dbReference>
<accession>A0ABD3NYU4</accession>
<feature type="region of interest" description="Disordered" evidence="11">
    <location>
        <begin position="31"/>
        <end position="71"/>
    </location>
</feature>
<evidence type="ECO:0000256" key="11">
    <source>
        <dbReference type="SAM" id="MobiDB-lite"/>
    </source>
</evidence>
<feature type="signal peptide" evidence="12">
    <location>
        <begin position="1"/>
        <end position="25"/>
    </location>
</feature>
<reference evidence="15 16" key="1">
    <citation type="submission" date="2024-10" db="EMBL/GenBank/DDBJ databases">
        <title>Updated reference genomes for cyclostephanoid diatoms.</title>
        <authorList>
            <person name="Roberts W.R."/>
            <person name="Alverson A.J."/>
        </authorList>
    </citation>
    <scope>NUCLEOTIDE SEQUENCE [LARGE SCALE GENOMIC DNA]</scope>
    <source>
        <strain evidence="15 16">AJA276-08</strain>
    </source>
</reference>
<evidence type="ECO:0000256" key="9">
    <source>
        <dbReference type="ARBA" id="ARBA00023004"/>
    </source>
</evidence>
<comment type="caution">
    <text evidence="15">The sequence shown here is derived from an EMBL/GenBank/DDBJ whole genome shotgun (WGS) entry which is preliminary data.</text>
</comment>
<dbReference type="InterPro" id="IPR003582">
    <property type="entry name" value="ShKT_dom"/>
</dbReference>
<dbReference type="GO" id="GO:0046872">
    <property type="term" value="F:metal ion binding"/>
    <property type="evidence" value="ECO:0007669"/>
    <property type="project" value="UniProtKB-KW"/>
</dbReference>
<comment type="subcellular location">
    <subcellularLocation>
        <location evidence="3">Endomembrane system</location>
    </subcellularLocation>
    <subcellularLocation>
        <location evidence="2">Membrane</location>
        <topology evidence="2">Single-pass membrane protein</topology>
    </subcellularLocation>
</comment>
<feature type="compositionally biased region" description="Acidic residues" evidence="11">
    <location>
        <begin position="39"/>
        <end position="49"/>
    </location>
</feature>
<gene>
    <name evidence="15" type="ORF">ACHAW5_006422</name>
</gene>
<sequence>MNTTASNKLLALLLLLLIAIAAVAASGMDASGGGKGVDESGECDAEDGADGSCDASALAVGDDDEASPPEKVGIEGETAAAAVQEAECVDKEPRCAYWAAEGECEENPDYMLVECQLSCNSCPEPLVLSPEEARLMEAVAKYGVAQRVEGKKAPETLDVIRRTVNYMENDIYTNSTYDLSEEILAECTNREDLCAFWAVIGECEKNPTYMKTKCAPSCRTCELIDINIRCPPIGDDVRPGLFPGELNAMFERIVSTAPGNQSDPNLVVEEGMTNYTVTVHSRPKAFGVGEERVISRIRDMEQPPWVITFENFVTEEECTEMINLGHRSKYKRSEDVGDMLPDGTYDSKKSDTRTSENAWCSDSESNKCRTDKVAKLIHDRIAKVTGIPPENSEDFQILKYEPGQFYRQHHDYIEFQRDRRCGPRILTFFLYLSDVEEGGATNFPDLNIAVKPKVGRALLWPSVLDSNPRDKEPRTDHEAQDVIKGIKFGANSWMHLYDYIDAQKMGCT</sequence>
<dbReference type="InterPro" id="IPR005123">
    <property type="entry name" value="Oxoglu/Fe-dep_dioxygenase_dom"/>
</dbReference>
<evidence type="ECO:0000259" key="13">
    <source>
        <dbReference type="PROSITE" id="PS51471"/>
    </source>
</evidence>
<keyword evidence="16" id="KW-1185">Reference proteome</keyword>
<dbReference type="GO" id="GO:0012505">
    <property type="term" value="C:endomembrane system"/>
    <property type="evidence" value="ECO:0007669"/>
    <property type="project" value="UniProtKB-SubCell"/>
</dbReference>
<dbReference type="SMART" id="SM00702">
    <property type="entry name" value="P4Hc"/>
    <property type="match status" value="1"/>
</dbReference>
<evidence type="ECO:0000256" key="1">
    <source>
        <dbReference type="ARBA" id="ARBA00001961"/>
    </source>
</evidence>
<dbReference type="AlphaFoldDB" id="A0ABD3NYU4"/>
<evidence type="ECO:0000256" key="8">
    <source>
        <dbReference type="ARBA" id="ARBA00023002"/>
    </source>
</evidence>
<dbReference type="SMART" id="SM00254">
    <property type="entry name" value="ShKT"/>
    <property type="match status" value="2"/>
</dbReference>
<dbReference type="InterPro" id="IPR006620">
    <property type="entry name" value="Pro_4_hyd_alph"/>
</dbReference>
<keyword evidence="12" id="KW-0732">Signal</keyword>
<keyword evidence="4" id="KW-0812">Transmembrane</keyword>
<feature type="domain" description="ShKT" evidence="14">
    <location>
        <begin position="88"/>
        <end position="122"/>
    </location>
</feature>
<evidence type="ECO:0000256" key="7">
    <source>
        <dbReference type="ARBA" id="ARBA00022989"/>
    </source>
</evidence>
<dbReference type="GO" id="GO:0051213">
    <property type="term" value="F:dioxygenase activity"/>
    <property type="evidence" value="ECO:0007669"/>
    <property type="project" value="UniProtKB-KW"/>
</dbReference>
<keyword evidence="5" id="KW-0479">Metal-binding</keyword>
<evidence type="ECO:0000256" key="12">
    <source>
        <dbReference type="SAM" id="SignalP"/>
    </source>
</evidence>
<dbReference type="PANTHER" id="PTHR10869:SF233">
    <property type="entry name" value="FE2OG DIOXYGENASE DOMAIN-CONTAINING PROTEIN"/>
    <property type="match status" value="1"/>
</dbReference>